<proteinExistence type="predicted"/>
<evidence type="ECO:0000313" key="1">
    <source>
        <dbReference type="EMBL" id="GAF78883.1"/>
    </source>
</evidence>
<organism evidence="1">
    <name type="scientific">marine sediment metagenome</name>
    <dbReference type="NCBI Taxonomy" id="412755"/>
    <lineage>
        <taxon>unclassified sequences</taxon>
        <taxon>metagenomes</taxon>
        <taxon>ecological metagenomes</taxon>
    </lineage>
</organism>
<accession>X0SCV2</accession>
<reference evidence="1" key="1">
    <citation type="journal article" date="2014" name="Front. Microbiol.">
        <title>High frequency of phylogenetically diverse reductive dehalogenase-homologous genes in deep subseafloor sedimentary metagenomes.</title>
        <authorList>
            <person name="Kawai M."/>
            <person name="Futagami T."/>
            <person name="Toyoda A."/>
            <person name="Takaki Y."/>
            <person name="Nishi S."/>
            <person name="Hori S."/>
            <person name="Arai W."/>
            <person name="Tsubouchi T."/>
            <person name="Morono Y."/>
            <person name="Uchiyama I."/>
            <person name="Ito T."/>
            <person name="Fujiyama A."/>
            <person name="Inagaki F."/>
            <person name="Takami H."/>
        </authorList>
    </citation>
    <scope>NUCLEOTIDE SEQUENCE</scope>
    <source>
        <strain evidence="1">Expedition CK06-06</strain>
    </source>
</reference>
<protein>
    <submittedName>
        <fullName evidence="1">Uncharacterized protein</fullName>
    </submittedName>
</protein>
<comment type="caution">
    <text evidence="1">The sequence shown here is derived from an EMBL/GenBank/DDBJ whole genome shotgun (WGS) entry which is preliminary data.</text>
</comment>
<dbReference type="EMBL" id="BARS01009738">
    <property type="protein sequence ID" value="GAF78883.1"/>
    <property type="molecule type" value="Genomic_DNA"/>
</dbReference>
<dbReference type="AlphaFoldDB" id="X0SCV2"/>
<name>X0SCV2_9ZZZZ</name>
<sequence length="125" mass="14448">MKLKVGRADIRRYYPDIGNNLDVPESERWCIVLRKPPKFRMATIGFTTEVRGGVAHQNFDQRAYYEEFIVRHENAPDLDIEGKVRKLRAADLFEFDSLIPVIDGIAEIIAELIRAADKEEQDTKN</sequence>
<gene>
    <name evidence="1" type="ORF">S01H1_18243</name>
</gene>